<gene>
    <name evidence="3" type="ORF">QYE76_060783</name>
</gene>
<dbReference type="PANTHER" id="PTHR34223:SF72">
    <property type="entry name" value="F-BOX DOMAIN-CONTAINING PROTEIN"/>
    <property type="match status" value="1"/>
</dbReference>
<sequence>MSGVDLFSTLPDHVLQHVLSFLPSRNAVLSSVLSRRWRHQWRSSPALRVPGPDASTFINRFLLLRDGASPLRTFEIDVGHSSDEYADDDVDVWIRHGALTCQTLAFAASVDNPPEMLRLTSWPLAARHLTTLRLCSVSIDGDFLDLSRCPALLHLSLSKCLLDCKTIASSSLRRLILADCSFVSSAKTTTSTRIATPSLRWLHLEGPPRCLLESMPALNAATVRLLRGKGEDCGSRSVLLDALSEATSLELMASSCHGQVLILHAQVSAS</sequence>
<evidence type="ECO:0000259" key="1">
    <source>
        <dbReference type="Pfam" id="PF00646"/>
    </source>
</evidence>
<comment type="caution">
    <text evidence="3">The sequence shown here is derived from an EMBL/GenBank/DDBJ whole genome shotgun (WGS) entry which is preliminary data.</text>
</comment>
<dbReference type="Gene3D" id="1.20.1280.50">
    <property type="match status" value="1"/>
</dbReference>
<dbReference type="InterPro" id="IPR053197">
    <property type="entry name" value="F-box_SCFL_complex_component"/>
</dbReference>
<organism evidence="3 4">
    <name type="scientific">Lolium multiflorum</name>
    <name type="common">Italian ryegrass</name>
    <name type="synonym">Lolium perenne subsp. multiflorum</name>
    <dbReference type="NCBI Taxonomy" id="4521"/>
    <lineage>
        <taxon>Eukaryota</taxon>
        <taxon>Viridiplantae</taxon>
        <taxon>Streptophyta</taxon>
        <taxon>Embryophyta</taxon>
        <taxon>Tracheophyta</taxon>
        <taxon>Spermatophyta</taxon>
        <taxon>Magnoliopsida</taxon>
        <taxon>Liliopsida</taxon>
        <taxon>Poales</taxon>
        <taxon>Poaceae</taxon>
        <taxon>BOP clade</taxon>
        <taxon>Pooideae</taxon>
        <taxon>Poodae</taxon>
        <taxon>Poeae</taxon>
        <taxon>Poeae Chloroplast Group 2 (Poeae type)</taxon>
        <taxon>Loliodinae</taxon>
        <taxon>Loliinae</taxon>
        <taxon>Lolium</taxon>
    </lineage>
</organism>
<dbReference type="SUPFAM" id="SSF52047">
    <property type="entry name" value="RNI-like"/>
    <property type="match status" value="1"/>
</dbReference>
<dbReference type="AlphaFoldDB" id="A0AAD8W4M2"/>
<dbReference type="InterPro" id="IPR055411">
    <property type="entry name" value="LRR_FXL15/At3g58940/PEG3-like"/>
</dbReference>
<protein>
    <recommendedName>
        <fullName evidence="5">F-box domain-containing protein</fullName>
    </recommendedName>
</protein>
<dbReference type="Pfam" id="PF24758">
    <property type="entry name" value="LRR_At5g56370"/>
    <property type="match status" value="1"/>
</dbReference>
<feature type="domain" description="F-box/LRR-repeat protein 15/At3g58940/PEG3-like LRR" evidence="2">
    <location>
        <begin position="122"/>
        <end position="203"/>
    </location>
</feature>
<evidence type="ECO:0000313" key="3">
    <source>
        <dbReference type="EMBL" id="KAK1642978.1"/>
    </source>
</evidence>
<name>A0AAD8W4M2_LOLMU</name>
<keyword evidence="4" id="KW-1185">Reference proteome</keyword>
<proteinExistence type="predicted"/>
<dbReference type="Proteomes" id="UP001231189">
    <property type="component" value="Unassembled WGS sequence"/>
</dbReference>
<reference evidence="3" key="1">
    <citation type="submission" date="2023-07" db="EMBL/GenBank/DDBJ databases">
        <title>A chromosome-level genome assembly of Lolium multiflorum.</title>
        <authorList>
            <person name="Chen Y."/>
            <person name="Copetti D."/>
            <person name="Kolliker R."/>
            <person name="Studer B."/>
        </authorList>
    </citation>
    <scope>NUCLEOTIDE SEQUENCE</scope>
    <source>
        <strain evidence="3">02402/16</strain>
        <tissue evidence="3">Leaf</tissue>
    </source>
</reference>
<dbReference type="InterPro" id="IPR032675">
    <property type="entry name" value="LRR_dom_sf"/>
</dbReference>
<dbReference type="SUPFAM" id="SSF81383">
    <property type="entry name" value="F-box domain"/>
    <property type="match status" value="1"/>
</dbReference>
<dbReference type="EMBL" id="JAUUTY010000004">
    <property type="protein sequence ID" value="KAK1642978.1"/>
    <property type="molecule type" value="Genomic_DNA"/>
</dbReference>
<accession>A0AAD8W4M2</accession>
<dbReference type="PANTHER" id="PTHR34223">
    <property type="entry name" value="OS11G0201299 PROTEIN"/>
    <property type="match status" value="1"/>
</dbReference>
<evidence type="ECO:0000313" key="4">
    <source>
        <dbReference type="Proteomes" id="UP001231189"/>
    </source>
</evidence>
<evidence type="ECO:0000259" key="2">
    <source>
        <dbReference type="Pfam" id="PF24758"/>
    </source>
</evidence>
<evidence type="ECO:0008006" key="5">
    <source>
        <dbReference type="Google" id="ProtNLM"/>
    </source>
</evidence>
<dbReference type="Gene3D" id="3.80.10.10">
    <property type="entry name" value="Ribonuclease Inhibitor"/>
    <property type="match status" value="1"/>
</dbReference>
<feature type="domain" description="F-box" evidence="1">
    <location>
        <begin position="7"/>
        <end position="45"/>
    </location>
</feature>
<dbReference type="InterPro" id="IPR036047">
    <property type="entry name" value="F-box-like_dom_sf"/>
</dbReference>
<dbReference type="Pfam" id="PF00646">
    <property type="entry name" value="F-box"/>
    <property type="match status" value="1"/>
</dbReference>
<dbReference type="InterPro" id="IPR053781">
    <property type="entry name" value="F-box_AtFBL13-like"/>
</dbReference>
<dbReference type="CDD" id="cd22160">
    <property type="entry name" value="F-box_AtFBL13-like"/>
    <property type="match status" value="1"/>
</dbReference>
<dbReference type="InterPro" id="IPR001810">
    <property type="entry name" value="F-box_dom"/>
</dbReference>